<dbReference type="InterPro" id="IPR011990">
    <property type="entry name" value="TPR-like_helical_dom_sf"/>
</dbReference>
<evidence type="ECO:0000313" key="2">
    <source>
        <dbReference type="EMBL" id="MBS0125518.1"/>
    </source>
</evidence>
<dbReference type="Pfam" id="PF14559">
    <property type="entry name" value="TPR_19"/>
    <property type="match status" value="2"/>
</dbReference>
<name>A0A8J7WI39_9RHOB</name>
<keyword evidence="1" id="KW-0808">Transferase</keyword>
<organism evidence="2 3">
    <name type="scientific">Thetidibacter halocola</name>
    <dbReference type="NCBI Taxonomy" id="2827239"/>
    <lineage>
        <taxon>Bacteria</taxon>
        <taxon>Pseudomonadati</taxon>
        <taxon>Pseudomonadota</taxon>
        <taxon>Alphaproteobacteria</taxon>
        <taxon>Rhodobacterales</taxon>
        <taxon>Roseobacteraceae</taxon>
        <taxon>Thetidibacter</taxon>
    </lineage>
</organism>
<dbReference type="SUPFAM" id="SSF48452">
    <property type="entry name" value="TPR-like"/>
    <property type="match status" value="1"/>
</dbReference>
<dbReference type="Gene3D" id="1.25.40.10">
    <property type="entry name" value="Tetratricopeptide repeat domain"/>
    <property type="match status" value="1"/>
</dbReference>
<comment type="caution">
    <text evidence="2">The sequence shown here is derived from an EMBL/GenBank/DDBJ whole genome shotgun (WGS) entry which is preliminary data.</text>
</comment>
<dbReference type="Gene3D" id="3.40.50.300">
    <property type="entry name" value="P-loop containing nucleotide triphosphate hydrolases"/>
    <property type="match status" value="1"/>
</dbReference>
<protein>
    <submittedName>
        <fullName evidence="2">Sulfotransferase</fullName>
    </submittedName>
</protein>
<evidence type="ECO:0000256" key="1">
    <source>
        <dbReference type="ARBA" id="ARBA00022679"/>
    </source>
</evidence>
<dbReference type="InterPro" id="IPR026634">
    <property type="entry name" value="TPST-like"/>
</dbReference>
<dbReference type="RefSeq" id="WP_212537486.1">
    <property type="nucleotide sequence ID" value="NZ_JAGTUU010000006.1"/>
</dbReference>
<gene>
    <name evidence="2" type="ORF">KB874_15630</name>
</gene>
<dbReference type="Proteomes" id="UP000681356">
    <property type="component" value="Unassembled WGS sequence"/>
</dbReference>
<dbReference type="InterPro" id="IPR027417">
    <property type="entry name" value="P-loop_NTPase"/>
</dbReference>
<dbReference type="Pfam" id="PF13469">
    <property type="entry name" value="Sulfotransfer_3"/>
    <property type="match status" value="1"/>
</dbReference>
<sequence>MLPLARPDLPARVARAKALYDAQDFDAARDAFAAVLKAAPRHAESLIFLSHIAFETGDAEGCLSALDQAVALLPDSAKARMLLAQRCGQLGQPDRALAAYDAAIALAPREIGAQADKAHYLQTLGRFDEAEALFRKLIRKHPNEGSLYRMFLATKKLPKGDPLLRQMQKAWADKTLPDGARMELGFALAKAAEDAGDLDRVFPLLNRANAIQAKLAPHDRAAREAEWRAFLDAQDGADLTPPDDPAPLRPVFVVGMPRSGTTLVEQIVASHDTARAGGEMGHALRLAFRHFVKGGRVTPLRDLGRADLVHYAADYLGLARRDTQATAGVITDKSIQTHMIFGLVRRALPGARIVIVHRDPRDIALSIYKTPFRLGTHRYSNDLADIADEIKRFRRSVAHWRDRMPGALHEVRYEDLVADPEPRARALIAAAGLDWQDACLSFHERGGAVRTLSVAQVRQPIHAGRREAWRKFEAQLQPFIDAWGDEPWD</sequence>
<accession>A0A8J7WI39</accession>
<dbReference type="GO" id="GO:0008476">
    <property type="term" value="F:protein-tyrosine sulfotransferase activity"/>
    <property type="evidence" value="ECO:0007669"/>
    <property type="project" value="InterPro"/>
</dbReference>
<dbReference type="EMBL" id="JAGTUU010000006">
    <property type="protein sequence ID" value="MBS0125518.1"/>
    <property type="molecule type" value="Genomic_DNA"/>
</dbReference>
<dbReference type="SUPFAM" id="SSF52540">
    <property type="entry name" value="P-loop containing nucleoside triphosphate hydrolases"/>
    <property type="match status" value="1"/>
</dbReference>
<dbReference type="InterPro" id="IPR019734">
    <property type="entry name" value="TPR_rpt"/>
</dbReference>
<keyword evidence="3" id="KW-1185">Reference proteome</keyword>
<dbReference type="SMART" id="SM00028">
    <property type="entry name" value="TPR"/>
    <property type="match status" value="4"/>
</dbReference>
<dbReference type="AlphaFoldDB" id="A0A8J7WI39"/>
<reference evidence="2" key="1">
    <citation type="submission" date="2021-04" db="EMBL/GenBank/DDBJ databases">
        <authorList>
            <person name="Yoon J."/>
        </authorList>
    </citation>
    <scope>NUCLEOTIDE SEQUENCE</scope>
    <source>
        <strain evidence="2">KMU-90</strain>
    </source>
</reference>
<evidence type="ECO:0000313" key="3">
    <source>
        <dbReference type="Proteomes" id="UP000681356"/>
    </source>
</evidence>
<dbReference type="PANTHER" id="PTHR12788">
    <property type="entry name" value="PROTEIN-TYROSINE SULFOTRANSFERASE 2"/>
    <property type="match status" value="1"/>
</dbReference>
<proteinExistence type="predicted"/>
<dbReference type="PANTHER" id="PTHR12788:SF10">
    <property type="entry name" value="PROTEIN-TYROSINE SULFOTRANSFERASE"/>
    <property type="match status" value="1"/>
</dbReference>